<dbReference type="OrthoDB" id="5287044at2"/>
<proteinExistence type="predicted"/>
<evidence type="ECO:0000256" key="1">
    <source>
        <dbReference type="SAM" id="SignalP"/>
    </source>
</evidence>
<dbReference type="EMBL" id="CP020946">
    <property type="protein sequence ID" value="ASD63085.1"/>
    <property type="molecule type" value="Genomic_DNA"/>
</dbReference>
<organism evidence="2 3">
    <name type="scientific">Bdellovibrio bacteriovorus</name>
    <dbReference type="NCBI Taxonomy" id="959"/>
    <lineage>
        <taxon>Bacteria</taxon>
        <taxon>Pseudomonadati</taxon>
        <taxon>Bdellovibrionota</taxon>
        <taxon>Bdellovibrionia</taxon>
        <taxon>Bdellovibrionales</taxon>
        <taxon>Pseudobdellovibrionaceae</taxon>
        <taxon>Bdellovibrio</taxon>
    </lineage>
</organism>
<keyword evidence="1" id="KW-0732">Signal</keyword>
<name>A0A1Z3N6J3_BDEBC</name>
<dbReference type="RefSeq" id="WP_088564666.1">
    <property type="nucleotide sequence ID" value="NZ_CP020946.1"/>
</dbReference>
<evidence type="ECO:0000313" key="2">
    <source>
        <dbReference type="EMBL" id="ASD63085.1"/>
    </source>
</evidence>
<feature type="chain" id="PRO_5012125130" evidence="1">
    <location>
        <begin position="21"/>
        <end position="808"/>
    </location>
</feature>
<evidence type="ECO:0000313" key="3">
    <source>
        <dbReference type="Proteomes" id="UP000197003"/>
    </source>
</evidence>
<feature type="signal peptide" evidence="1">
    <location>
        <begin position="1"/>
        <end position="20"/>
    </location>
</feature>
<accession>A0A1Z3N6J3</accession>
<gene>
    <name evidence="2" type="ORF">B9G79_05635</name>
</gene>
<reference evidence="2 3" key="1">
    <citation type="submission" date="2017-04" db="EMBL/GenBank/DDBJ databases">
        <title>Whole genome sequence of Bdellovibrio bacteriovorus strain SSB218315.</title>
        <authorList>
            <person name="Oyedara O."/>
            <person name="Rodriguez-Perez M.A."/>
        </authorList>
    </citation>
    <scope>NUCLEOTIDE SEQUENCE [LARGE SCALE GENOMIC DNA]</scope>
    <source>
        <strain evidence="2 3">SSB218315</strain>
    </source>
</reference>
<dbReference type="AlphaFoldDB" id="A0A1Z3N6J3"/>
<dbReference type="Proteomes" id="UP000197003">
    <property type="component" value="Chromosome"/>
</dbReference>
<sequence>MVKQILAVLVFSVPVTTAWASGPKGIQISGRILDVASELPLSEGSVDFTVKVLSPDNCLLYQEQHLNKDLSASDGSFSLTIGSGSSPVNVYATAGQEQTRENILKVFSNDSAVASGLTSQDQGSESTVCSGSYTPAAGDIRKVKIVFDTGTGGPRAILPYHQIGTVPYAMVAQEAAKARDADKLGGVAAASYAKLTDLATIQAFAKSALPTCAAGEVLKSNGTSFSCVTDTGGVVSVATAASTGVVQVGSGLSVNGAGVLSVGSLPISQITGLQTALDDRLQMSLLQQCTSSQVSIWNSVSDTFTCSNISVTASQMSDFNTAVDARVSAADTANPKLPLSGGTMTGDLNMGGEDILAIGHITMSATKTLLLGNFTQAQEDALVLNAGHKGLSWYNSDLKALRYYDGAAKLTVAASTSACTDGQILKWNNTAKTWDCSADSSGTTPGDASYAAKGLVRFDTSADVSGMTVASGLASVNTGTGANQIVKLGSDSKLPAVDGSALTNINASNIATGTVGTSVLPTIPVTKGGTGLTAGASGGIPYFSSNTTIASTAAGTANQVLRVPAGGGAPAFGAIDLASADVVGTSVLSIANGGTGAATAANARTALGLGTAAVATTGSASGNVPVLGVGGITANKMCTSDGTGTGIICNVNIPGTSTLMGSLTMLGKAGCVWEHANTSYASFSNVTACNTATVTGLASAPTEGKIPGIRFANLPAGDYELTVLLFSMYPVDAGVYCRYRLWDGTNFSGTAGAYQSEIYQMTGLFSYATDQTNLTFYVQTQTTTATKNCRADISVPGQDKMQIYLKKL</sequence>
<protein>
    <submittedName>
        <fullName evidence="2">Cell wall anchor protein</fullName>
    </submittedName>
</protein>